<evidence type="ECO:0000313" key="6">
    <source>
        <dbReference type="Proteomes" id="UP000629468"/>
    </source>
</evidence>
<reference evidence="5 6" key="1">
    <citation type="journal article" name="Sci. Rep.">
        <title>Telomere-to-telomere assembled and centromere annotated genomes of the two main subspecies of the button mushroom Agaricus bisporus reveal especially polymorphic chromosome ends.</title>
        <authorList>
            <person name="Sonnenberg A.S.M."/>
            <person name="Sedaghat-Telgerd N."/>
            <person name="Lavrijssen B."/>
            <person name="Ohm R.A."/>
            <person name="Hendrickx P.M."/>
            <person name="Scholtmeijer K."/>
            <person name="Baars J.J.P."/>
            <person name="van Peer A."/>
        </authorList>
    </citation>
    <scope>NUCLEOTIDE SEQUENCE [LARGE SCALE GENOMIC DNA]</scope>
    <source>
        <strain evidence="5 6">H119_p4</strain>
    </source>
</reference>
<feature type="region of interest" description="Disordered" evidence="2">
    <location>
        <begin position="164"/>
        <end position="235"/>
    </location>
</feature>
<dbReference type="AlphaFoldDB" id="A0A8H7C0Z5"/>
<feature type="compositionally biased region" description="Polar residues" evidence="2">
    <location>
        <begin position="270"/>
        <end position="283"/>
    </location>
</feature>
<dbReference type="EMBL" id="JABXXO010000014">
    <property type="protein sequence ID" value="KAF7760724.1"/>
    <property type="molecule type" value="Genomic_DNA"/>
</dbReference>
<dbReference type="PANTHER" id="PTHR15715:SF37">
    <property type="entry name" value="LD47843P"/>
    <property type="match status" value="1"/>
</dbReference>
<dbReference type="Pfam" id="PF00498">
    <property type="entry name" value="FHA"/>
    <property type="match status" value="1"/>
</dbReference>
<gene>
    <name evidence="5" type="ORF">Agabi119p4_10133</name>
</gene>
<organism evidence="5 6">
    <name type="scientific">Agaricus bisporus var. burnettii</name>
    <dbReference type="NCBI Taxonomy" id="192524"/>
    <lineage>
        <taxon>Eukaryota</taxon>
        <taxon>Fungi</taxon>
        <taxon>Dikarya</taxon>
        <taxon>Basidiomycota</taxon>
        <taxon>Agaricomycotina</taxon>
        <taxon>Agaricomycetes</taxon>
        <taxon>Agaricomycetidae</taxon>
        <taxon>Agaricales</taxon>
        <taxon>Agaricineae</taxon>
        <taxon>Agaricaceae</taxon>
        <taxon>Agaricus</taxon>
    </lineage>
</organism>
<feature type="region of interest" description="Disordered" evidence="2">
    <location>
        <begin position="640"/>
        <end position="659"/>
    </location>
</feature>
<evidence type="ECO:0000256" key="1">
    <source>
        <dbReference type="SAM" id="Coils"/>
    </source>
</evidence>
<keyword evidence="1" id="KW-0175">Coiled coil</keyword>
<feature type="compositionally biased region" description="Pro residues" evidence="2">
    <location>
        <begin position="217"/>
        <end position="228"/>
    </location>
</feature>
<name>A0A8H7C0Z5_AGABI</name>
<dbReference type="Proteomes" id="UP000629468">
    <property type="component" value="Unassembled WGS sequence"/>
</dbReference>
<dbReference type="SUPFAM" id="SSF49879">
    <property type="entry name" value="SMAD/FHA domain"/>
    <property type="match status" value="1"/>
</dbReference>
<feature type="coiled-coil region" evidence="1">
    <location>
        <begin position="530"/>
        <end position="607"/>
    </location>
</feature>
<keyword evidence="3" id="KW-0472">Membrane</keyword>
<dbReference type="InterPro" id="IPR008984">
    <property type="entry name" value="SMAD_FHA_dom_sf"/>
</dbReference>
<proteinExistence type="predicted"/>
<dbReference type="Gene3D" id="2.60.200.20">
    <property type="match status" value="1"/>
</dbReference>
<feature type="coiled-coil region" evidence="1">
    <location>
        <begin position="434"/>
        <end position="468"/>
    </location>
</feature>
<feature type="transmembrane region" description="Helical" evidence="3">
    <location>
        <begin position="661"/>
        <end position="683"/>
    </location>
</feature>
<dbReference type="CDD" id="cd00060">
    <property type="entry name" value="FHA"/>
    <property type="match status" value="1"/>
</dbReference>
<comment type="caution">
    <text evidence="5">The sequence shown here is derived from an EMBL/GenBank/DDBJ whole genome shotgun (WGS) entry which is preliminary data.</text>
</comment>
<evidence type="ECO:0000256" key="3">
    <source>
        <dbReference type="SAM" id="Phobius"/>
    </source>
</evidence>
<keyword evidence="3" id="KW-1133">Transmembrane helix</keyword>
<keyword evidence="3" id="KW-0812">Transmembrane</keyword>
<protein>
    <recommendedName>
        <fullName evidence="4">FHA domain-containing protein</fullName>
    </recommendedName>
</protein>
<evidence type="ECO:0000259" key="4">
    <source>
        <dbReference type="PROSITE" id="PS50006"/>
    </source>
</evidence>
<dbReference type="PANTHER" id="PTHR15715">
    <property type="entry name" value="CENTROSOMAL PROTEIN OF 170 KDA"/>
    <property type="match status" value="1"/>
</dbReference>
<dbReference type="PROSITE" id="PS50006">
    <property type="entry name" value="FHA_DOMAIN"/>
    <property type="match status" value="1"/>
</dbReference>
<dbReference type="InterPro" id="IPR000253">
    <property type="entry name" value="FHA_dom"/>
</dbReference>
<feature type="region of interest" description="Disordered" evidence="2">
    <location>
        <begin position="257"/>
        <end position="293"/>
    </location>
</feature>
<feature type="domain" description="FHA" evidence="4">
    <location>
        <begin position="54"/>
        <end position="111"/>
    </location>
</feature>
<sequence length="686" mass="76546">MIDDDIQYLGSRLAARDNPLYPHRTLTGAALHIEKSDGTEAYSLTYDRQNSATVYIGRRPGNESESRTLDQEKGRAMFRCAVVSRRHAKIAFSDSGNVYIIDLGSHHGTHVRKPGETSSKMLERDLPTALSDGDIVTFGKTVGRNEEVVRPIVARVQLIHGSPSTSPIKPLVVPDSPSVANRSHTGRYGLRSPSSSSLDEPYDGQSDCYSSVEEIFPPSPASAPIPDPPQEEPKPEFYFGRAIEAIKRLLPPSVPLAASSSNIPERSVSPRLNEQSPFNSHSPSPVPEKLPSPSGLLTIQLSPSLPRFFPEAKSFNFTSECLSLPPLHLNPWDASRSESPMELASSSASVPDMEPPAIDQGDFCIPSNSIVEDGGDHLTMDLYPDHQLEEQHENEAGGADGIPIPPWHLSFNKGKEKEKEKEANKESEPIDTSLFVTKSDYEDLKTKYAELQDEIGNLQTQRRKYKAKFNSNVHTVTDKFLELEDKMNDMGAQCTLFMDQIESVTYGDVPDLQTRIDDLLDEHDAEQMEVGRLRTRLVDCEEKVMRKEEEMRENIEEVKEGRERVHEHLDTLRGLVEEMKTLRNTTEREVKEEVETLRQIRKAILEEANATDYTSVKRKRSAEDDGEQDVTEIDATSATLNESCPSRLSDRSPRHKRPRRVASILAQTATAVTMGAVATWAALAFY</sequence>
<evidence type="ECO:0000256" key="2">
    <source>
        <dbReference type="SAM" id="MobiDB-lite"/>
    </source>
</evidence>
<dbReference type="InterPro" id="IPR051176">
    <property type="entry name" value="Cent_Immune-Sig_Mod"/>
</dbReference>
<evidence type="ECO:0000313" key="5">
    <source>
        <dbReference type="EMBL" id="KAF7760724.1"/>
    </source>
</evidence>
<accession>A0A8H7C0Z5</accession>